<dbReference type="Proteomes" id="UP000291343">
    <property type="component" value="Unassembled WGS sequence"/>
</dbReference>
<proteinExistence type="predicted"/>
<feature type="compositionally biased region" description="Basic residues" evidence="1">
    <location>
        <begin position="87"/>
        <end position="98"/>
    </location>
</feature>
<feature type="compositionally biased region" description="Basic residues" evidence="1">
    <location>
        <begin position="128"/>
        <end position="158"/>
    </location>
</feature>
<name>A0A482WKG8_LAOST</name>
<reference evidence="2 4" key="1">
    <citation type="journal article" date="2017" name="Gigascience">
        <title>Genome sequence of the small brown planthopper, Laodelphax striatellus.</title>
        <authorList>
            <person name="Zhu J."/>
            <person name="Jiang F."/>
            <person name="Wang X."/>
            <person name="Yang P."/>
            <person name="Bao Y."/>
            <person name="Zhao W."/>
            <person name="Wang W."/>
            <person name="Lu H."/>
            <person name="Wang Q."/>
            <person name="Cui N."/>
            <person name="Li J."/>
            <person name="Chen X."/>
            <person name="Luo L."/>
            <person name="Yu J."/>
            <person name="Kang L."/>
            <person name="Cui F."/>
        </authorList>
    </citation>
    <scope>NUCLEOTIDE SEQUENCE [LARGE SCALE GENOMIC DNA]</scope>
    <source>
        <strain evidence="2">Lst14</strain>
        <tissue evidence="2">Whole body</tissue>
    </source>
</reference>
<dbReference type="EMBL" id="QKKF02023686">
    <property type="protein sequence ID" value="RZF37616.1"/>
    <property type="molecule type" value="Genomic_DNA"/>
</dbReference>
<dbReference type="SMR" id="A0A482WKG8"/>
<evidence type="ECO:0000313" key="2">
    <source>
        <dbReference type="EMBL" id="RZF33752.1"/>
    </source>
</evidence>
<evidence type="ECO:0000313" key="3">
    <source>
        <dbReference type="EMBL" id="RZF37616.1"/>
    </source>
</evidence>
<comment type="caution">
    <text evidence="2">The sequence shown here is derived from an EMBL/GenBank/DDBJ whole genome shotgun (WGS) entry which is preliminary data.</text>
</comment>
<feature type="region of interest" description="Disordered" evidence="1">
    <location>
        <begin position="83"/>
        <end position="169"/>
    </location>
</feature>
<reference evidence="2" key="2">
    <citation type="submission" date="2019-02" db="EMBL/GenBank/DDBJ databases">
        <authorList>
            <person name="Zhu J."/>
            <person name="Jiang F."/>
            <person name="Wang X."/>
            <person name="Yang P."/>
            <person name="Bao Y."/>
            <person name="Zhao W."/>
            <person name="Wang W."/>
            <person name="Lu H."/>
            <person name="Wang Q."/>
            <person name="Cui N."/>
            <person name="Li J."/>
            <person name="Chen X."/>
            <person name="Luo L."/>
            <person name="Yu J."/>
            <person name="Kang L."/>
            <person name="Cui F."/>
        </authorList>
    </citation>
    <scope>NUCLEOTIDE SEQUENCE</scope>
    <source>
        <strain evidence="2">Lst14</strain>
        <tissue evidence="2">Whole body</tissue>
    </source>
</reference>
<evidence type="ECO:0008006" key="5">
    <source>
        <dbReference type="Google" id="ProtNLM"/>
    </source>
</evidence>
<gene>
    <name evidence="2" type="ORF">LSTR_LSTR008011</name>
    <name evidence="3" type="ORF">LSTR_LSTR015038</name>
</gene>
<organism evidence="2 4">
    <name type="scientific">Laodelphax striatellus</name>
    <name type="common">Small brown planthopper</name>
    <name type="synonym">Delphax striatella</name>
    <dbReference type="NCBI Taxonomy" id="195883"/>
    <lineage>
        <taxon>Eukaryota</taxon>
        <taxon>Metazoa</taxon>
        <taxon>Ecdysozoa</taxon>
        <taxon>Arthropoda</taxon>
        <taxon>Hexapoda</taxon>
        <taxon>Insecta</taxon>
        <taxon>Pterygota</taxon>
        <taxon>Neoptera</taxon>
        <taxon>Paraneoptera</taxon>
        <taxon>Hemiptera</taxon>
        <taxon>Auchenorrhyncha</taxon>
        <taxon>Fulgoroidea</taxon>
        <taxon>Delphacidae</taxon>
        <taxon>Criomorphinae</taxon>
        <taxon>Laodelphax</taxon>
    </lineage>
</organism>
<accession>A0A482WKG8</accession>
<keyword evidence="4" id="KW-1185">Reference proteome</keyword>
<evidence type="ECO:0000256" key="1">
    <source>
        <dbReference type="SAM" id="MobiDB-lite"/>
    </source>
</evidence>
<evidence type="ECO:0000313" key="4">
    <source>
        <dbReference type="Proteomes" id="UP000291343"/>
    </source>
</evidence>
<protein>
    <recommendedName>
        <fullName evidence="5">H15 domain-containing protein</fullName>
    </recommendedName>
</protein>
<dbReference type="EMBL" id="QKKF02033458">
    <property type="protein sequence ID" value="RZF33752.1"/>
    <property type="molecule type" value="Genomic_DNA"/>
</dbReference>
<sequence>MSNKMNNIKSLSESIAENISQNFSGNVDDEQLRKTIACVLKNGEKYGTIKKYRGRYSMEPNAANSLKITGLFLTELGSRCGPCDMKPKRKVRKSRSRSSSKCGCKPARKMQKKKANRSRTRSADCKPKMSKRKVSKRSKAIKKSNRSSRPKRPSRKPKKCIDGCDTDYD</sequence>
<dbReference type="InParanoid" id="A0A482WKG8"/>
<feature type="compositionally biased region" description="Basic residues" evidence="1">
    <location>
        <begin position="106"/>
        <end position="120"/>
    </location>
</feature>
<dbReference type="AlphaFoldDB" id="A0A482WKG8"/>